<evidence type="ECO:0000256" key="1">
    <source>
        <dbReference type="SAM" id="MobiDB-lite"/>
    </source>
</evidence>
<organism evidence="2 3">
    <name type="scientific">Austropuccinia psidii MF-1</name>
    <dbReference type="NCBI Taxonomy" id="1389203"/>
    <lineage>
        <taxon>Eukaryota</taxon>
        <taxon>Fungi</taxon>
        <taxon>Dikarya</taxon>
        <taxon>Basidiomycota</taxon>
        <taxon>Pucciniomycotina</taxon>
        <taxon>Pucciniomycetes</taxon>
        <taxon>Pucciniales</taxon>
        <taxon>Sphaerophragmiaceae</taxon>
        <taxon>Austropuccinia</taxon>
    </lineage>
</organism>
<dbReference type="AlphaFoldDB" id="A0A9Q3GT80"/>
<keyword evidence="3" id="KW-1185">Reference proteome</keyword>
<dbReference type="EMBL" id="AVOT02004982">
    <property type="protein sequence ID" value="MBW0477925.1"/>
    <property type="molecule type" value="Genomic_DNA"/>
</dbReference>
<comment type="caution">
    <text evidence="2">The sequence shown here is derived from an EMBL/GenBank/DDBJ whole genome shotgun (WGS) entry which is preliminary data.</text>
</comment>
<gene>
    <name evidence="2" type="ORF">O181_017640</name>
</gene>
<accession>A0A9Q3GT80</accession>
<evidence type="ECO:0000313" key="3">
    <source>
        <dbReference type="Proteomes" id="UP000765509"/>
    </source>
</evidence>
<proteinExistence type="predicted"/>
<feature type="compositionally biased region" description="Basic and acidic residues" evidence="1">
    <location>
        <begin position="75"/>
        <end position="88"/>
    </location>
</feature>
<dbReference type="Proteomes" id="UP000765509">
    <property type="component" value="Unassembled WGS sequence"/>
</dbReference>
<protein>
    <submittedName>
        <fullName evidence="2">Uncharacterized protein</fullName>
    </submittedName>
</protein>
<name>A0A9Q3GT80_9BASI</name>
<sequence length="88" mass="9791">MVKEDMKGMLLANGIETPQNSQYFNAEDAISLECICDKGKIGTTKAKVDPGDVVIDSEEAQIKTDDKNINFSSNHNDEKLQMEENLKL</sequence>
<reference evidence="2" key="1">
    <citation type="submission" date="2021-03" db="EMBL/GenBank/DDBJ databases">
        <title>Draft genome sequence of rust myrtle Austropuccinia psidii MF-1, a brazilian biotype.</title>
        <authorList>
            <person name="Quecine M.C."/>
            <person name="Pachon D.M.R."/>
            <person name="Bonatelli M.L."/>
            <person name="Correr F.H."/>
            <person name="Franceschini L.M."/>
            <person name="Leite T.F."/>
            <person name="Margarido G.R.A."/>
            <person name="Almeida C.A."/>
            <person name="Ferrarezi J.A."/>
            <person name="Labate C.A."/>
        </authorList>
    </citation>
    <scope>NUCLEOTIDE SEQUENCE</scope>
    <source>
        <strain evidence="2">MF-1</strain>
    </source>
</reference>
<feature type="region of interest" description="Disordered" evidence="1">
    <location>
        <begin position="67"/>
        <end position="88"/>
    </location>
</feature>
<evidence type="ECO:0000313" key="2">
    <source>
        <dbReference type="EMBL" id="MBW0477925.1"/>
    </source>
</evidence>